<protein>
    <submittedName>
        <fullName evidence="5">Ankyrin repeat domain-containing protein</fullName>
    </submittedName>
    <submittedName>
        <fullName evidence="4">Ankyrin repeats (3 copies)</fullName>
    </submittedName>
</protein>
<organism evidence="4">
    <name type="scientific">Candidatus Berkiella cookevillensis</name>
    <dbReference type="NCBI Taxonomy" id="437022"/>
    <lineage>
        <taxon>Bacteria</taxon>
        <taxon>Pseudomonadati</taxon>
        <taxon>Pseudomonadota</taxon>
        <taxon>Gammaproteobacteria</taxon>
        <taxon>Candidatus Berkiellales</taxon>
        <taxon>Candidatus Berkiellaceae</taxon>
        <taxon>Candidatus Berkiella</taxon>
    </lineage>
</organism>
<evidence type="ECO:0000256" key="2">
    <source>
        <dbReference type="ARBA" id="ARBA00023043"/>
    </source>
</evidence>
<reference evidence="4" key="1">
    <citation type="submission" date="2015-09" db="EMBL/GenBank/DDBJ databases">
        <title>Draft Genome Sequences of Two Novel Amoeba-resistant Intranuclear Bacteria, Candidatus Berkiella cookevillensis and Candidatus Berkiella aquae.</title>
        <authorList>
            <person name="Mehari Y.T."/>
            <person name="Arivett B.A."/>
            <person name="Farone A.L."/>
            <person name="Gunderson J.H."/>
            <person name="Farone M.B."/>
        </authorList>
    </citation>
    <scope>NUCLEOTIDE SEQUENCE [LARGE SCALE GENOMIC DNA]</scope>
    <source>
        <strain evidence="4">CC99</strain>
    </source>
</reference>
<evidence type="ECO:0000256" key="1">
    <source>
        <dbReference type="ARBA" id="ARBA00022737"/>
    </source>
</evidence>
<dbReference type="SMART" id="SM00248">
    <property type="entry name" value="ANK"/>
    <property type="match status" value="3"/>
</dbReference>
<evidence type="ECO:0000313" key="4">
    <source>
        <dbReference type="EMBL" id="KRG19882.1"/>
    </source>
</evidence>
<feature type="repeat" description="ANK" evidence="3">
    <location>
        <begin position="98"/>
        <end position="130"/>
    </location>
</feature>
<keyword evidence="1" id="KW-0677">Repeat</keyword>
<gene>
    <name evidence="4" type="ORF">CC99x_00103</name>
    <name evidence="5" type="ORF">CC99x_006400</name>
</gene>
<dbReference type="InterPro" id="IPR002110">
    <property type="entry name" value="Ankyrin_rpt"/>
</dbReference>
<dbReference type="InterPro" id="IPR036770">
    <property type="entry name" value="Ankyrin_rpt-contain_sf"/>
</dbReference>
<dbReference type="OrthoDB" id="7628061at2"/>
<dbReference type="AlphaFoldDB" id="A0A0Q9YR34"/>
<comment type="caution">
    <text evidence="4">The sequence shown here is derived from an EMBL/GenBank/DDBJ whole genome shotgun (WGS) entry which is preliminary data.</text>
</comment>
<dbReference type="PANTHER" id="PTHR24198:SF165">
    <property type="entry name" value="ANKYRIN REPEAT-CONTAINING PROTEIN-RELATED"/>
    <property type="match status" value="1"/>
</dbReference>
<dbReference type="SUPFAM" id="SSF48403">
    <property type="entry name" value="Ankyrin repeat"/>
    <property type="match status" value="1"/>
</dbReference>
<evidence type="ECO:0000256" key="3">
    <source>
        <dbReference type="PROSITE-ProRule" id="PRU00023"/>
    </source>
</evidence>
<evidence type="ECO:0000313" key="5">
    <source>
        <dbReference type="EMBL" id="MCS5708537.1"/>
    </source>
</evidence>
<keyword evidence="6" id="KW-1185">Reference proteome</keyword>
<dbReference type="PANTHER" id="PTHR24198">
    <property type="entry name" value="ANKYRIN REPEAT AND PROTEIN KINASE DOMAIN-CONTAINING PROTEIN"/>
    <property type="match status" value="1"/>
</dbReference>
<name>A0A0Q9YR34_9GAMM</name>
<dbReference type="Pfam" id="PF12796">
    <property type="entry name" value="Ank_2"/>
    <property type="match status" value="1"/>
</dbReference>
<keyword evidence="2 3" id="KW-0040">ANK repeat</keyword>
<evidence type="ECO:0000313" key="6">
    <source>
        <dbReference type="Proteomes" id="UP000051494"/>
    </source>
</evidence>
<feature type="repeat" description="ANK" evidence="3">
    <location>
        <begin position="131"/>
        <end position="163"/>
    </location>
</feature>
<dbReference type="PROSITE" id="PS50088">
    <property type="entry name" value="ANK_REPEAT"/>
    <property type="match status" value="2"/>
</dbReference>
<dbReference type="RefSeq" id="WP_057622542.1">
    <property type="nucleotide sequence ID" value="NZ_LKHV02000001.1"/>
</dbReference>
<reference evidence="5" key="3">
    <citation type="submission" date="2021-06" db="EMBL/GenBank/DDBJ databases">
        <title>Genomic Description and Analysis of Intracellular Bacteria, Candidatus Berkiella cookevillensis and Candidatus Berkiella aquae.</title>
        <authorList>
            <person name="Kidane D.T."/>
            <person name="Mehari Y.T."/>
            <person name="Rice F.C."/>
            <person name="Arivett B.A."/>
            <person name="Farone A.L."/>
            <person name="Berk S.G."/>
            <person name="Farone M.B."/>
        </authorList>
    </citation>
    <scope>NUCLEOTIDE SEQUENCE</scope>
    <source>
        <strain evidence="5">CC99</strain>
    </source>
</reference>
<dbReference type="EMBL" id="LKHV01000001">
    <property type="protein sequence ID" value="KRG19882.1"/>
    <property type="molecule type" value="Genomic_DNA"/>
</dbReference>
<dbReference type="PROSITE" id="PS50297">
    <property type="entry name" value="ANK_REP_REGION"/>
    <property type="match status" value="2"/>
</dbReference>
<proteinExistence type="predicted"/>
<dbReference type="Gene3D" id="1.25.40.20">
    <property type="entry name" value="Ankyrin repeat-containing domain"/>
    <property type="match status" value="1"/>
</dbReference>
<dbReference type="Proteomes" id="UP000051494">
    <property type="component" value="Unassembled WGS sequence"/>
</dbReference>
<sequence>MQVVEKNIIEFSLENNKNAPKISRTTKYISAHEVFPLLPKIQETDVALENDLENEGAEDILANLDIQSWINALEMQYGTAAVASVTSQGSHNHLVKIDHKYPLHYAAAEGNIHMLTVLLNQGYSINAKDNLNSTPLHVAVMMNQFAAVQFLVEKGANINAFSYEEWDSVSLSIVKGHYEIAEYLLKQPKIYVDDITLYTAMDALFSASDKGEKNELSNLLRVIELLAEHTSPAVLNVPGEGFVVEGLPISVLLRIVASSTEDAKARAEINKTADAINQHDTTESIYIDAKLLMHVLPVAGYYQIAYDKNGSFDHKYSFSIGAEGHFSNYTVDAAAQTLSTYMKQMDSNNSLQHFVFDKIHSTICYSAQLADATNDQKVISDLYQNYKNGNTILLPTGWEGHFVVTILDSKNGYFAVSNTGMSFDGNESGSIVYKMHHPENVTPEILQTILNNEDQFKLEYDLHYQLGLEKLYVLPEPPQTTGNCGWRSIEVAVEALAFMALAERGYSIEDAQTIAHDWYFDWYQYTCTDVLKSYLENDPRLDISALSDILVYNHPSLFDSTMPINSHEWERAKLVIDAMSSEQYKNKFNEVADDYSDARPELKTLIESHGFDLSSIDSLTENFDSLHLFPWSFPKSENTSIALKDVLTMDSDDAVKQLFVEAQGEILSSELNNNLGAFEQTFSQQTWQDDSLSSIVLFEI</sequence>
<accession>A0A0Q9YR34</accession>
<dbReference type="EMBL" id="LKHV02000001">
    <property type="protein sequence ID" value="MCS5708537.1"/>
    <property type="molecule type" value="Genomic_DNA"/>
</dbReference>
<dbReference type="STRING" id="437022.CC99x_00103"/>
<reference evidence="5" key="2">
    <citation type="journal article" date="2016" name="Genome Announc.">
        <title>Draft Genome Sequences of Two Novel Amoeba-Resistant Intranuclear Bacteria, 'Candidatus Berkiella cookevillensis' and 'Candidatus Berkiella aquae'.</title>
        <authorList>
            <person name="Mehari Y.T."/>
            <person name="Arivett B.A."/>
            <person name="Farone A.L."/>
            <person name="Gunderson J.H."/>
            <person name="Farone M.B."/>
        </authorList>
    </citation>
    <scope>NUCLEOTIDE SEQUENCE</scope>
    <source>
        <strain evidence="5">CC99</strain>
    </source>
</reference>